<evidence type="ECO:0000256" key="1">
    <source>
        <dbReference type="ARBA" id="ARBA00004141"/>
    </source>
</evidence>
<feature type="transmembrane region" description="Helical" evidence="6">
    <location>
        <begin position="287"/>
        <end position="309"/>
    </location>
</feature>
<dbReference type="OMA" id="HAIYFQV"/>
<reference evidence="7 8" key="1">
    <citation type="submission" date="2016-03" db="EMBL/GenBank/DDBJ databases">
        <title>Fine-scale spatial genetic structure of a fungal parasite of coffee scale insects.</title>
        <authorList>
            <person name="Jackson D."/>
            <person name="Zemenick K.A."/>
            <person name="Malloure B."/>
            <person name="Quandt C.A."/>
            <person name="James T.Y."/>
        </authorList>
    </citation>
    <scope>NUCLEOTIDE SEQUENCE [LARGE SCALE GENOMIC DNA]</scope>
    <source>
        <strain evidence="7 8">UM487</strain>
    </source>
</reference>
<feature type="transmembrane region" description="Helical" evidence="6">
    <location>
        <begin position="175"/>
        <end position="195"/>
    </location>
</feature>
<feature type="compositionally biased region" description="Polar residues" evidence="5">
    <location>
        <begin position="518"/>
        <end position="527"/>
    </location>
</feature>
<evidence type="ECO:0000256" key="3">
    <source>
        <dbReference type="ARBA" id="ARBA00022989"/>
    </source>
</evidence>
<keyword evidence="4 6" id="KW-0472">Membrane</keyword>
<dbReference type="OrthoDB" id="5348404at2759"/>
<keyword evidence="2 6" id="KW-0812">Transmembrane</keyword>
<feature type="transmembrane region" description="Helical" evidence="6">
    <location>
        <begin position="37"/>
        <end position="57"/>
    </location>
</feature>
<evidence type="ECO:0000313" key="8">
    <source>
        <dbReference type="Proteomes" id="UP000243081"/>
    </source>
</evidence>
<dbReference type="PANTHER" id="PTHR23423">
    <property type="entry name" value="ORGANIC SOLUTE TRANSPORTER-RELATED"/>
    <property type="match status" value="1"/>
</dbReference>
<feature type="transmembrane region" description="Helical" evidence="6">
    <location>
        <begin position="69"/>
        <end position="88"/>
    </location>
</feature>
<evidence type="ECO:0000256" key="5">
    <source>
        <dbReference type="SAM" id="MobiDB-lite"/>
    </source>
</evidence>
<feature type="transmembrane region" description="Helical" evidence="6">
    <location>
        <begin position="243"/>
        <end position="267"/>
    </location>
</feature>
<proteinExistence type="predicted"/>
<dbReference type="Proteomes" id="UP000243081">
    <property type="component" value="Unassembled WGS sequence"/>
</dbReference>
<dbReference type="InterPro" id="IPR005178">
    <property type="entry name" value="Ostalpha/TMEM184C"/>
</dbReference>
<evidence type="ECO:0008006" key="9">
    <source>
        <dbReference type="Google" id="ProtNLM"/>
    </source>
</evidence>
<name>A0A179I801_CORDF</name>
<organism evidence="7 8">
    <name type="scientific">Cordyceps confragosa</name>
    <name type="common">Lecanicillium lecanii</name>
    <dbReference type="NCBI Taxonomy" id="2714763"/>
    <lineage>
        <taxon>Eukaryota</taxon>
        <taxon>Fungi</taxon>
        <taxon>Dikarya</taxon>
        <taxon>Ascomycota</taxon>
        <taxon>Pezizomycotina</taxon>
        <taxon>Sordariomycetes</taxon>
        <taxon>Hypocreomycetidae</taxon>
        <taxon>Hypocreales</taxon>
        <taxon>Cordycipitaceae</taxon>
        <taxon>Akanthomyces</taxon>
    </lineage>
</organism>
<dbReference type="SMART" id="SM01417">
    <property type="entry name" value="Solute_trans_a"/>
    <property type="match status" value="1"/>
</dbReference>
<sequence length="576" mass="65837">MNLTCNNTLEHLIILIVEPGSEIEIVGHLTFHELARIIGAACALIAVLLSLYLAWMHALHYTKPREQRYIIRILFMVPVYAISSFLQIQWYRHAIYFQVISDCYEAFAIASFFALLCHYVAPDLHSQKEFFREMRPVKPWVLPVNWFAACCGGQRGPWRTPKSGLTWFNINWIGVYQYCFVRVAMTISAVVSQYFERYCESSNSPVFGHIWIIVINALAVTIAMFCLIQVYVQLKEALKDQSLLLKIVAIKLVIFLSFWQASAISVGTSTLHIVHPNKVLAYPDIKVGIPALLLCVEMAAFALLHLWAFPYKPYTKYGAKPRYYPSPDLRKGDNKAVPNELEDHQGGVMGFAAIWDAMNIWDFIKAFGRGVRWLFCGVRRRKEDISYRRQDAHDMDNLDEHKPSGPSYDAYRPDATMAEQPIGASPYTSQNPYGTVPARPPRQGDVGVAVSGEESAGLMQHAQTNPHSRPMGDDSRNNSPPRTQVHEPYLQSYEGSPRYNDSSRPQEHPYAQRPGQPTPWQQDPYASQQQHLQQQQQPLQQQHPLQHLQQQQQYYNQGEEHGVIGQAMWEPPHQGR</sequence>
<dbReference type="EMBL" id="LUKN01003104">
    <property type="protein sequence ID" value="OAQ98021.1"/>
    <property type="molecule type" value="Genomic_DNA"/>
</dbReference>
<feature type="compositionally biased region" description="Basic and acidic residues" evidence="5">
    <location>
        <begin position="394"/>
        <end position="403"/>
    </location>
</feature>
<feature type="region of interest" description="Disordered" evidence="5">
    <location>
        <begin position="460"/>
        <end position="576"/>
    </location>
</feature>
<dbReference type="GO" id="GO:0016020">
    <property type="term" value="C:membrane"/>
    <property type="evidence" value="ECO:0007669"/>
    <property type="project" value="UniProtKB-SubCell"/>
</dbReference>
<protein>
    <recommendedName>
        <fullName evidence="9">DUF300 domain protein</fullName>
    </recommendedName>
</protein>
<evidence type="ECO:0000313" key="7">
    <source>
        <dbReference type="EMBL" id="OAQ98021.1"/>
    </source>
</evidence>
<gene>
    <name evidence="7" type="ORF">LLEC1_05037</name>
</gene>
<feature type="compositionally biased region" description="Low complexity" evidence="5">
    <location>
        <begin position="528"/>
        <end position="553"/>
    </location>
</feature>
<comment type="subcellular location">
    <subcellularLocation>
        <location evidence="1">Membrane</location>
        <topology evidence="1">Multi-pass membrane protein</topology>
    </subcellularLocation>
</comment>
<keyword evidence="8" id="KW-1185">Reference proteome</keyword>
<comment type="caution">
    <text evidence="7">The sequence shown here is derived from an EMBL/GenBank/DDBJ whole genome shotgun (WGS) entry which is preliminary data.</text>
</comment>
<accession>A0A179I801</accession>
<keyword evidence="3 6" id="KW-1133">Transmembrane helix</keyword>
<dbReference type="Pfam" id="PF03619">
    <property type="entry name" value="Solute_trans_a"/>
    <property type="match status" value="1"/>
</dbReference>
<evidence type="ECO:0000256" key="4">
    <source>
        <dbReference type="ARBA" id="ARBA00023136"/>
    </source>
</evidence>
<feature type="region of interest" description="Disordered" evidence="5">
    <location>
        <begin position="420"/>
        <end position="448"/>
    </location>
</feature>
<feature type="transmembrane region" description="Helical" evidence="6">
    <location>
        <begin position="94"/>
        <end position="121"/>
    </location>
</feature>
<evidence type="ECO:0000256" key="2">
    <source>
        <dbReference type="ARBA" id="ARBA00022692"/>
    </source>
</evidence>
<evidence type="ECO:0000256" key="6">
    <source>
        <dbReference type="SAM" id="Phobius"/>
    </source>
</evidence>
<feature type="region of interest" description="Disordered" evidence="5">
    <location>
        <begin position="394"/>
        <end position="413"/>
    </location>
</feature>
<feature type="transmembrane region" description="Helical" evidence="6">
    <location>
        <begin position="207"/>
        <end position="231"/>
    </location>
</feature>
<dbReference type="AlphaFoldDB" id="A0A179I801"/>